<keyword evidence="11" id="KW-0175">Coiled coil</keyword>
<dbReference type="OrthoDB" id="420884at2759"/>
<keyword evidence="12" id="KW-0472">Membrane</keyword>
<protein>
    <recommendedName>
        <fullName evidence="9">mRNA export factor GLE1</fullName>
    </recommendedName>
    <alternativeName>
        <fullName evidence="10">Nucleoporin GLE1</fullName>
    </alternativeName>
</protein>
<dbReference type="GO" id="GO:0044614">
    <property type="term" value="C:nuclear pore cytoplasmic filaments"/>
    <property type="evidence" value="ECO:0007669"/>
    <property type="project" value="TreeGrafter"/>
</dbReference>
<keyword evidence="3" id="KW-0813">Transport</keyword>
<feature type="coiled-coil region" evidence="11">
    <location>
        <begin position="264"/>
        <end position="324"/>
    </location>
</feature>
<dbReference type="PANTHER" id="PTHR12960:SF0">
    <property type="entry name" value="MRNA EXPORT FACTOR GLE1"/>
    <property type="match status" value="1"/>
</dbReference>
<gene>
    <name evidence="13" type="ORF">IFM89_033811</name>
</gene>
<dbReference type="Pfam" id="PF07817">
    <property type="entry name" value="GLE1"/>
    <property type="match status" value="1"/>
</dbReference>
<dbReference type="EMBL" id="JADFTS010000006">
    <property type="protein sequence ID" value="KAF9603086.1"/>
    <property type="molecule type" value="Genomic_DNA"/>
</dbReference>
<evidence type="ECO:0000256" key="10">
    <source>
        <dbReference type="ARBA" id="ARBA00029983"/>
    </source>
</evidence>
<comment type="subcellular location">
    <subcellularLocation>
        <location evidence="1">Nucleus</location>
        <location evidence="1">Nuclear pore complex</location>
    </subcellularLocation>
</comment>
<evidence type="ECO:0000256" key="4">
    <source>
        <dbReference type="ARBA" id="ARBA00022816"/>
    </source>
</evidence>
<dbReference type="GO" id="GO:0005543">
    <property type="term" value="F:phospholipid binding"/>
    <property type="evidence" value="ECO:0007669"/>
    <property type="project" value="TreeGrafter"/>
</dbReference>
<evidence type="ECO:0000256" key="3">
    <source>
        <dbReference type="ARBA" id="ARBA00022448"/>
    </source>
</evidence>
<keyword evidence="14" id="KW-1185">Reference proteome</keyword>
<evidence type="ECO:0000256" key="8">
    <source>
        <dbReference type="ARBA" id="ARBA00023242"/>
    </source>
</evidence>
<dbReference type="InterPro" id="IPR038506">
    <property type="entry name" value="GLE1-like_sf"/>
</dbReference>
<feature type="transmembrane region" description="Helical" evidence="12">
    <location>
        <begin position="662"/>
        <end position="680"/>
    </location>
</feature>
<evidence type="ECO:0000256" key="11">
    <source>
        <dbReference type="SAM" id="Coils"/>
    </source>
</evidence>
<evidence type="ECO:0000313" key="14">
    <source>
        <dbReference type="Proteomes" id="UP000631114"/>
    </source>
</evidence>
<dbReference type="GO" id="GO:0015031">
    <property type="term" value="P:protein transport"/>
    <property type="evidence" value="ECO:0007669"/>
    <property type="project" value="UniProtKB-KW"/>
</dbReference>
<dbReference type="Proteomes" id="UP000631114">
    <property type="component" value="Unassembled WGS sequence"/>
</dbReference>
<dbReference type="InterPro" id="IPR012476">
    <property type="entry name" value="GLE1"/>
</dbReference>
<evidence type="ECO:0000256" key="9">
    <source>
        <dbReference type="ARBA" id="ARBA00026227"/>
    </source>
</evidence>
<evidence type="ECO:0000256" key="1">
    <source>
        <dbReference type="ARBA" id="ARBA00004567"/>
    </source>
</evidence>
<evidence type="ECO:0000256" key="2">
    <source>
        <dbReference type="ARBA" id="ARBA00011056"/>
    </source>
</evidence>
<organism evidence="13 14">
    <name type="scientific">Coptis chinensis</name>
    <dbReference type="NCBI Taxonomy" id="261450"/>
    <lineage>
        <taxon>Eukaryota</taxon>
        <taxon>Viridiplantae</taxon>
        <taxon>Streptophyta</taxon>
        <taxon>Embryophyta</taxon>
        <taxon>Tracheophyta</taxon>
        <taxon>Spermatophyta</taxon>
        <taxon>Magnoliopsida</taxon>
        <taxon>Ranunculales</taxon>
        <taxon>Ranunculaceae</taxon>
        <taxon>Coptidoideae</taxon>
        <taxon>Coptis</taxon>
    </lineage>
</organism>
<evidence type="ECO:0000256" key="12">
    <source>
        <dbReference type="SAM" id="Phobius"/>
    </source>
</evidence>
<keyword evidence="12" id="KW-0812">Transmembrane</keyword>
<keyword evidence="7" id="KW-0906">Nuclear pore complex</keyword>
<sequence>ILSDFQIHSIPDIQIKSRGSIDLPVLRIWLVLTQHVSRLLGLKGIINLELQYRNVNGITLDPKPDWSLDDLVSELNSLELKQNGSTVALFTKTWSREFENMKGVARKPTTFVMRVSDDEDSATDDEESQGCMVGKRFSCTDLYASDSDSSEDELALEETQFQLMDPVGLLEGLLSEREMEHQQWVEEEIRHRIALLEADLMNENERSISALVQLEKLTEARRELDRKRDTQYQRKIAEDLDNYLIAIQRDHEHKSQIEERKIRNDAAFEDAKRKERALQEEKARQLKAREEAEAAVRKAEEARKEALEIEKRMAKEAAEKQATESKQTVFGEVSKEVKDRGAQSKEYKSNKVLAAVQAHNVLTGAMVKAAESALKVEEERLGKYKELVEKSQALRLSSDKGFRQYELQIGRHVRQIVGTRENVSGCCGPLANVWQPEVLPRVGLSLASAKGREKASELIKIINNPLCPQTISLAIFAKKFVSLSRKLASAALSSLAAKQHPCLDLHFIILGLPFLDQRAHLTVLVEYGLESDVVSQCETPSNYSDSIAFACGQVIVMVTSQVPLAMDLLLAEFHQACIFTVPKYLVNSESHLSKEAYLKTLGYREEDGNIETIDQYLGRVESYMKLYGALVQTEIAGVQNRHGLDKGWAWLARFLNTLPANIYTAVALVAFLNMAGFALFQKYRTQFRKILNLISNNFVAALERRGDPKLVPVICKIRTYIDTNQFSQEPETRQMKIDLVSKAFGEPDNDSSHHQNSYYY</sequence>
<keyword evidence="6" id="KW-0811">Translocation</keyword>
<dbReference type="Gene3D" id="1.25.40.510">
    <property type="entry name" value="GLE1-like"/>
    <property type="match status" value="1"/>
</dbReference>
<reference evidence="13 14" key="1">
    <citation type="submission" date="2020-10" db="EMBL/GenBank/DDBJ databases">
        <title>The Coptis chinensis genome and diversification of protoberbering-type alkaloids.</title>
        <authorList>
            <person name="Wang B."/>
            <person name="Shu S."/>
            <person name="Song C."/>
            <person name="Liu Y."/>
        </authorList>
    </citation>
    <scope>NUCLEOTIDE SEQUENCE [LARGE SCALE GENOMIC DNA]</scope>
    <source>
        <strain evidence="13">HL-2020</strain>
        <tissue evidence="13">Leaf</tissue>
    </source>
</reference>
<comment type="similarity">
    <text evidence="2">Belongs to the GLE1 family.</text>
</comment>
<dbReference type="GO" id="GO:0031369">
    <property type="term" value="F:translation initiation factor binding"/>
    <property type="evidence" value="ECO:0007669"/>
    <property type="project" value="TreeGrafter"/>
</dbReference>
<evidence type="ECO:0000256" key="6">
    <source>
        <dbReference type="ARBA" id="ARBA00023010"/>
    </source>
</evidence>
<feature type="coiled-coil region" evidence="11">
    <location>
        <begin position="186"/>
        <end position="234"/>
    </location>
</feature>
<dbReference type="GO" id="GO:0000822">
    <property type="term" value="F:inositol hexakisphosphate binding"/>
    <property type="evidence" value="ECO:0007669"/>
    <property type="project" value="TreeGrafter"/>
</dbReference>
<proteinExistence type="inferred from homology"/>
<name>A0A835LXI5_9MAGN</name>
<evidence type="ECO:0000256" key="5">
    <source>
        <dbReference type="ARBA" id="ARBA00022927"/>
    </source>
</evidence>
<keyword evidence="12" id="KW-1133">Transmembrane helix</keyword>
<keyword evidence="8" id="KW-0539">Nucleus</keyword>
<dbReference type="PANTHER" id="PTHR12960">
    <property type="entry name" value="GLE-1-RELATED"/>
    <property type="match status" value="1"/>
</dbReference>
<dbReference type="GO" id="GO:0005737">
    <property type="term" value="C:cytoplasm"/>
    <property type="evidence" value="ECO:0007669"/>
    <property type="project" value="TreeGrafter"/>
</dbReference>
<keyword evidence="4" id="KW-0509">mRNA transport</keyword>
<comment type="caution">
    <text evidence="13">The sequence shown here is derived from an EMBL/GenBank/DDBJ whole genome shotgun (WGS) entry which is preliminary data.</text>
</comment>
<keyword evidence="5" id="KW-0653">Protein transport</keyword>
<dbReference type="GO" id="GO:0016973">
    <property type="term" value="P:poly(A)+ mRNA export from nucleus"/>
    <property type="evidence" value="ECO:0007669"/>
    <property type="project" value="InterPro"/>
</dbReference>
<feature type="non-terminal residue" evidence="13">
    <location>
        <position position="1"/>
    </location>
</feature>
<evidence type="ECO:0000256" key="7">
    <source>
        <dbReference type="ARBA" id="ARBA00023132"/>
    </source>
</evidence>
<dbReference type="AlphaFoldDB" id="A0A835LXI5"/>
<accession>A0A835LXI5</accession>
<evidence type="ECO:0000313" key="13">
    <source>
        <dbReference type="EMBL" id="KAF9603086.1"/>
    </source>
</evidence>